<comment type="similarity">
    <text evidence="1">Belongs to the LysR transcriptional regulatory family.</text>
</comment>
<gene>
    <name evidence="7" type="ORF">SAMN05421721_1082</name>
</gene>
<evidence type="ECO:0000313" key="7">
    <source>
        <dbReference type="EMBL" id="SFM51932.1"/>
    </source>
</evidence>
<dbReference type="GO" id="GO:0003700">
    <property type="term" value="F:DNA-binding transcription factor activity"/>
    <property type="evidence" value="ECO:0007669"/>
    <property type="project" value="InterPro"/>
</dbReference>
<feature type="region of interest" description="Disordered" evidence="5">
    <location>
        <begin position="284"/>
        <end position="303"/>
    </location>
</feature>
<dbReference type="PANTHER" id="PTHR30126">
    <property type="entry name" value="HTH-TYPE TRANSCRIPTIONAL REGULATOR"/>
    <property type="match status" value="1"/>
</dbReference>
<keyword evidence="3 7" id="KW-0238">DNA-binding</keyword>
<dbReference type="SUPFAM" id="SSF46785">
    <property type="entry name" value="Winged helix' DNA-binding domain"/>
    <property type="match status" value="1"/>
</dbReference>
<dbReference type="SUPFAM" id="SSF53850">
    <property type="entry name" value="Periplasmic binding protein-like II"/>
    <property type="match status" value="1"/>
</dbReference>
<dbReference type="STRING" id="195064.SAMN05421721_1082"/>
<dbReference type="RefSeq" id="WP_177217620.1">
    <property type="nucleotide sequence ID" value="NZ_FOUO01000008.1"/>
</dbReference>
<evidence type="ECO:0000256" key="2">
    <source>
        <dbReference type="ARBA" id="ARBA00023015"/>
    </source>
</evidence>
<protein>
    <submittedName>
        <fullName evidence="7">DNA-binding transcriptional regulator, LysR family</fullName>
    </submittedName>
</protein>
<accession>A0A1I4RI25</accession>
<dbReference type="PROSITE" id="PS50931">
    <property type="entry name" value="HTH_LYSR"/>
    <property type="match status" value="1"/>
</dbReference>
<keyword evidence="8" id="KW-1185">Reference proteome</keyword>
<dbReference type="PANTHER" id="PTHR30126:SF40">
    <property type="entry name" value="HTH-TYPE TRANSCRIPTIONAL REGULATOR GLTR"/>
    <property type="match status" value="1"/>
</dbReference>
<feature type="compositionally biased region" description="Pro residues" evidence="5">
    <location>
        <begin position="294"/>
        <end position="303"/>
    </location>
</feature>
<evidence type="ECO:0000259" key="6">
    <source>
        <dbReference type="PROSITE" id="PS50931"/>
    </source>
</evidence>
<dbReference type="Gene3D" id="3.40.190.290">
    <property type="match status" value="1"/>
</dbReference>
<reference evidence="7 8" key="1">
    <citation type="submission" date="2016-10" db="EMBL/GenBank/DDBJ databases">
        <authorList>
            <person name="de Groot N.N."/>
        </authorList>
    </citation>
    <scope>NUCLEOTIDE SEQUENCE [LARGE SCALE GENOMIC DNA]</scope>
    <source>
        <strain evidence="7 8">DSM 4180</strain>
    </source>
</reference>
<evidence type="ECO:0000256" key="1">
    <source>
        <dbReference type="ARBA" id="ARBA00009437"/>
    </source>
</evidence>
<dbReference type="Pfam" id="PF03466">
    <property type="entry name" value="LysR_substrate"/>
    <property type="match status" value="1"/>
</dbReference>
<dbReference type="InterPro" id="IPR036388">
    <property type="entry name" value="WH-like_DNA-bd_sf"/>
</dbReference>
<dbReference type="GO" id="GO:0000976">
    <property type="term" value="F:transcription cis-regulatory region binding"/>
    <property type="evidence" value="ECO:0007669"/>
    <property type="project" value="TreeGrafter"/>
</dbReference>
<proteinExistence type="inferred from homology"/>
<dbReference type="Gene3D" id="1.10.10.10">
    <property type="entry name" value="Winged helix-like DNA-binding domain superfamily/Winged helix DNA-binding domain"/>
    <property type="match status" value="1"/>
</dbReference>
<dbReference type="Pfam" id="PF00126">
    <property type="entry name" value="HTH_1"/>
    <property type="match status" value="1"/>
</dbReference>
<sequence>MHDFDALRALLALQQHGTLSAAAGQLGCPKSTLSRRLASLENTLGHRLTRPEGSRLALTEAGREYARYGQRILDLAHQAHLAVEATREAMTGTLRVGIGHGLGVQWATGALNAFLERHPGIRMEVTWIPAGIRPDPAQADLWLCCAREEVPGLHRIPLGAWRQEIYAAAGADCPEALAPETLAACPWMLLKGTRTIPLRHRDSGQEVHLTPEARMTLDTLPMLAAAIAGEGGIGLLPRWYAQCPRHGLHSRLRRILKAWEPPPVELALYLPPPPRSRRLQALADHLQAQAPGALPSPKPIPSP</sequence>
<feature type="domain" description="HTH lysR-type" evidence="6">
    <location>
        <begin position="1"/>
        <end position="59"/>
    </location>
</feature>
<keyword evidence="2" id="KW-0805">Transcription regulation</keyword>
<dbReference type="EMBL" id="FOUO01000008">
    <property type="protein sequence ID" value="SFM51932.1"/>
    <property type="molecule type" value="Genomic_DNA"/>
</dbReference>
<name>A0A1I4RI25_ECTMO</name>
<evidence type="ECO:0000256" key="4">
    <source>
        <dbReference type="ARBA" id="ARBA00023163"/>
    </source>
</evidence>
<keyword evidence="4" id="KW-0804">Transcription</keyword>
<dbReference type="InterPro" id="IPR005119">
    <property type="entry name" value="LysR_subst-bd"/>
</dbReference>
<dbReference type="InterPro" id="IPR036390">
    <property type="entry name" value="WH_DNA-bd_sf"/>
</dbReference>
<evidence type="ECO:0000256" key="3">
    <source>
        <dbReference type="ARBA" id="ARBA00023125"/>
    </source>
</evidence>
<evidence type="ECO:0000313" key="8">
    <source>
        <dbReference type="Proteomes" id="UP000199556"/>
    </source>
</evidence>
<evidence type="ECO:0000256" key="5">
    <source>
        <dbReference type="SAM" id="MobiDB-lite"/>
    </source>
</evidence>
<organism evidence="7 8">
    <name type="scientific">Ectothiorhodospira mobilis</name>
    <dbReference type="NCBI Taxonomy" id="195064"/>
    <lineage>
        <taxon>Bacteria</taxon>
        <taxon>Pseudomonadati</taxon>
        <taxon>Pseudomonadota</taxon>
        <taxon>Gammaproteobacteria</taxon>
        <taxon>Chromatiales</taxon>
        <taxon>Ectothiorhodospiraceae</taxon>
        <taxon>Ectothiorhodospira</taxon>
    </lineage>
</organism>
<dbReference type="AlphaFoldDB" id="A0A1I4RI25"/>
<dbReference type="InterPro" id="IPR000847">
    <property type="entry name" value="LysR_HTH_N"/>
</dbReference>
<dbReference type="Proteomes" id="UP000199556">
    <property type="component" value="Unassembled WGS sequence"/>
</dbReference>